<evidence type="ECO:0008006" key="3">
    <source>
        <dbReference type="Google" id="ProtNLM"/>
    </source>
</evidence>
<proteinExistence type="predicted"/>
<organism evidence="1 2">
    <name type="scientific">Symmachiella dynata</name>
    <dbReference type="NCBI Taxonomy" id="2527995"/>
    <lineage>
        <taxon>Bacteria</taxon>
        <taxon>Pseudomonadati</taxon>
        <taxon>Planctomycetota</taxon>
        <taxon>Planctomycetia</taxon>
        <taxon>Planctomycetales</taxon>
        <taxon>Planctomycetaceae</taxon>
        <taxon>Symmachiella</taxon>
    </lineage>
</organism>
<sequence>MTVHKSLRRGGRLARSRNVLTRAERVAQMKSEDRWVEGRSPLGLPKVRVIKLVIGKKKKKKSAEEDETK</sequence>
<accession>A0A517ZXD6</accession>
<reference evidence="1 2" key="1">
    <citation type="submission" date="2019-02" db="EMBL/GenBank/DDBJ databases">
        <title>Deep-cultivation of Planctomycetes and their phenomic and genomic characterization uncovers novel biology.</title>
        <authorList>
            <person name="Wiegand S."/>
            <person name="Jogler M."/>
            <person name="Boedeker C."/>
            <person name="Pinto D."/>
            <person name="Vollmers J."/>
            <person name="Rivas-Marin E."/>
            <person name="Kohn T."/>
            <person name="Peeters S.H."/>
            <person name="Heuer A."/>
            <person name="Rast P."/>
            <person name="Oberbeckmann S."/>
            <person name="Bunk B."/>
            <person name="Jeske O."/>
            <person name="Meyerdierks A."/>
            <person name="Storesund J.E."/>
            <person name="Kallscheuer N."/>
            <person name="Luecker S."/>
            <person name="Lage O.M."/>
            <person name="Pohl T."/>
            <person name="Merkel B.J."/>
            <person name="Hornburger P."/>
            <person name="Mueller R.-W."/>
            <person name="Bruemmer F."/>
            <person name="Labrenz M."/>
            <person name="Spormann A.M."/>
            <person name="Op den Camp H."/>
            <person name="Overmann J."/>
            <person name="Amann R."/>
            <person name="Jetten M.S.M."/>
            <person name="Mascher T."/>
            <person name="Medema M.H."/>
            <person name="Devos D.P."/>
            <person name="Kaster A.-K."/>
            <person name="Ovreas L."/>
            <person name="Rohde M."/>
            <person name="Galperin M.Y."/>
            <person name="Jogler C."/>
        </authorList>
    </citation>
    <scope>NUCLEOTIDE SEQUENCE [LARGE SCALE GENOMIC DNA]</scope>
    <source>
        <strain evidence="1 2">Mal52</strain>
    </source>
</reference>
<dbReference type="Proteomes" id="UP000319383">
    <property type="component" value="Chromosome"/>
</dbReference>
<evidence type="ECO:0000313" key="1">
    <source>
        <dbReference type="EMBL" id="QDU47105.1"/>
    </source>
</evidence>
<dbReference type="KEGG" id="sdyn:Mal52_56330"/>
<name>A0A517ZXD6_9PLAN</name>
<protein>
    <recommendedName>
        <fullName evidence="3">Small basic protein</fullName>
    </recommendedName>
</protein>
<gene>
    <name evidence="1" type="ORF">Mal52_56330</name>
</gene>
<dbReference type="AlphaFoldDB" id="A0A517ZXD6"/>
<dbReference type="RefSeq" id="WP_145379772.1">
    <property type="nucleotide sequence ID" value="NZ_CAXBED010000245.1"/>
</dbReference>
<keyword evidence="2" id="KW-1185">Reference proteome</keyword>
<dbReference type="NCBIfam" id="TIGR04137">
    <property type="entry name" value="Chlam_Ver_rRNA"/>
    <property type="match status" value="1"/>
</dbReference>
<dbReference type="InterPro" id="IPR026405">
    <property type="entry name" value="Chlam/Ver/Plancto_rRNA"/>
</dbReference>
<dbReference type="EMBL" id="CP036276">
    <property type="protein sequence ID" value="QDU47105.1"/>
    <property type="molecule type" value="Genomic_DNA"/>
</dbReference>
<evidence type="ECO:0000313" key="2">
    <source>
        <dbReference type="Proteomes" id="UP000319383"/>
    </source>
</evidence>